<dbReference type="EMBL" id="SRLO01001188">
    <property type="protein sequence ID" value="TNN40452.1"/>
    <property type="molecule type" value="Genomic_DNA"/>
</dbReference>
<accession>A0A4Z2FJJ0</accession>
<reference evidence="1 2" key="1">
    <citation type="submission" date="2019-03" db="EMBL/GenBank/DDBJ databases">
        <title>First draft genome of Liparis tanakae, snailfish: a comprehensive survey of snailfish specific genes.</title>
        <authorList>
            <person name="Kim W."/>
            <person name="Song I."/>
            <person name="Jeong J.-H."/>
            <person name="Kim D."/>
            <person name="Kim S."/>
            <person name="Ryu S."/>
            <person name="Song J.Y."/>
            <person name="Lee S.K."/>
        </authorList>
    </citation>
    <scope>NUCLEOTIDE SEQUENCE [LARGE SCALE GENOMIC DNA]</scope>
    <source>
        <tissue evidence="1">Muscle</tissue>
    </source>
</reference>
<comment type="caution">
    <text evidence="1">The sequence shown here is derived from an EMBL/GenBank/DDBJ whole genome shotgun (WGS) entry which is preliminary data.</text>
</comment>
<dbReference type="AlphaFoldDB" id="A0A4Z2FJJ0"/>
<organism evidence="1 2">
    <name type="scientific">Liparis tanakae</name>
    <name type="common">Tanaka's snailfish</name>
    <dbReference type="NCBI Taxonomy" id="230148"/>
    <lineage>
        <taxon>Eukaryota</taxon>
        <taxon>Metazoa</taxon>
        <taxon>Chordata</taxon>
        <taxon>Craniata</taxon>
        <taxon>Vertebrata</taxon>
        <taxon>Euteleostomi</taxon>
        <taxon>Actinopterygii</taxon>
        <taxon>Neopterygii</taxon>
        <taxon>Teleostei</taxon>
        <taxon>Neoteleostei</taxon>
        <taxon>Acanthomorphata</taxon>
        <taxon>Eupercaria</taxon>
        <taxon>Perciformes</taxon>
        <taxon>Cottioidei</taxon>
        <taxon>Cottales</taxon>
        <taxon>Liparidae</taxon>
        <taxon>Liparis</taxon>
    </lineage>
</organism>
<evidence type="ECO:0000313" key="1">
    <source>
        <dbReference type="EMBL" id="TNN40452.1"/>
    </source>
</evidence>
<keyword evidence="2" id="KW-1185">Reference proteome</keyword>
<protein>
    <submittedName>
        <fullName evidence="1">Uncharacterized protein</fullName>
    </submittedName>
</protein>
<gene>
    <name evidence="1" type="ORF">EYF80_049374</name>
</gene>
<name>A0A4Z2FJJ0_9TELE</name>
<proteinExistence type="predicted"/>
<dbReference type="Proteomes" id="UP000314294">
    <property type="component" value="Unassembled WGS sequence"/>
</dbReference>
<evidence type="ECO:0000313" key="2">
    <source>
        <dbReference type="Proteomes" id="UP000314294"/>
    </source>
</evidence>
<sequence>MPSSREEHLDWVDVSTAAVAPKTTPTQRAARDWKSVNRALFHSPGQKDQETQEALELGVQESGRGRLNTHLLGVRRTNTHQLVWNCPPFLPPPPLF</sequence>